<proteinExistence type="predicted"/>
<dbReference type="EMBL" id="PHGZ01000020">
    <property type="protein sequence ID" value="PJG82415.1"/>
    <property type="molecule type" value="Genomic_DNA"/>
</dbReference>
<dbReference type="Proteomes" id="UP000230282">
    <property type="component" value="Unassembled WGS sequence"/>
</dbReference>
<accession>A0A2M8RU56</accession>
<sequence length="88" mass="10286">MSQFSEIQRKVIELEDKFKSSNEKQIDSSSPLYKEVKLLIEETNSWSNEDKQFMANHITKELIKSRVELKKKNAEKDLDKLLNKLGTA</sequence>
<reference evidence="1 2" key="1">
    <citation type="submission" date="2017-11" db="EMBL/GenBank/DDBJ databases">
        <title>Reclassification of Bisgaard taxon 5 as Caviibacterium pharyngocola gen. nov., sp. nov.</title>
        <authorList>
            <person name="Christensen H."/>
        </authorList>
    </citation>
    <scope>NUCLEOTIDE SEQUENCE [LARGE SCALE GENOMIC DNA]</scope>
    <source>
        <strain evidence="1 2">7_3</strain>
    </source>
</reference>
<evidence type="ECO:0000313" key="1">
    <source>
        <dbReference type="EMBL" id="PJG82415.1"/>
    </source>
</evidence>
<comment type="caution">
    <text evidence="1">The sequence shown here is derived from an EMBL/GenBank/DDBJ whole genome shotgun (WGS) entry which is preliminary data.</text>
</comment>
<name>A0A2M8RU56_9PAST</name>
<evidence type="ECO:0000313" key="2">
    <source>
        <dbReference type="Proteomes" id="UP000230282"/>
    </source>
</evidence>
<gene>
    <name evidence="1" type="ORF">CVP04_08740</name>
</gene>
<protein>
    <submittedName>
        <fullName evidence="1">Uncharacterized protein</fullName>
    </submittedName>
</protein>
<dbReference type="RefSeq" id="WP_100297127.1">
    <property type="nucleotide sequence ID" value="NZ_PHGZ01000020.1"/>
</dbReference>
<dbReference type="AlphaFoldDB" id="A0A2M8RU56"/>
<keyword evidence="2" id="KW-1185">Reference proteome</keyword>
<organism evidence="1 2">
    <name type="scientific">Caviibacterium pharyngocola</name>
    <dbReference type="NCBI Taxonomy" id="28159"/>
    <lineage>
        <taxon>Bacteria</taxon>
        <taxon>Pseudomonadati</taxon>
        <taxon>Pseudomonadota</taxon>
        <taxon>Gammaproteobacteria</taxon>
        <taxon>Pasteurellales</taxon>
        <taxon>Pasteurellaceae</taxon>
        <taxon>Caviibacterium</taxon>
    </lineage>
</organism>
<dbReference type="OrthoDB" id="24360at2"/>